<keyword evidence="4 8" id="KW-0547">Nucleotide-binding</keyword>
<feature type="active site" evidence="8">
    <location>
        <position position="47"/>
    </location>
</feature>
<feature type="domain" description="PurM-like C-terminal" evidence="10">
    <location>
        <begin position="200"/>
        <end position="349"/>
    </location>
</feature>
<dbReference type="SUPFAM" id="SSF55326">
    <property type="entry name" value="PurM N-terminal domain-like"/>
    <property type="match status" value="2"/>
</dbReference>
<comment type="function">
    <text evidence="8">Part of the phosphoribosylformylglycinamidine synthase complex involved in the purines biosynthetic pathway. Catalyzes the ATP-dependent conversion of formylglycinamide ribonucleotide (FGAR) and glutamine to yield formylglycinamidine ribonucleotide (FGAM) and glutamate. The FGAM synthase complex is composed of three subunits. PurQ produces an ammonia molecule by converting glutamine to glutamate. PurL transfers the ammonia molecule to FGAR to form FGAM in an ATP-dependent manner. PurS interacts with PurQ and PurL and is thought to assist in the transfer of the ammonia molecule from PurQ to PurL.</text>
</comment>
<feature type="binding site" evidence="8">
    <location>
        <position position="526"/>
    </location>
    <ligand>
        <name>Mg(2+)</name>
        <dbReference type="ChEBI" id="CHEBI:18420"/>
        <label>1</label>
    </ligand>
</feature>
<dbReference type="Pfam" id="PF02769">
    <property type="entry name" value="AIRS_C"/>
    <property type="match status" value="2"/>
</dbReference>
<dbReference type="Gene3D" id="3.30.1330.10">
    <property type="entry name" value="PurM-like, N-terminal domain"/>
    <property type="match status" value="2"/>
</dbReference>
<feature type="binding site" evidence="8">
    <location>
        <position position="89"/>
    </location>
    <ligand>
        <name>ATP</name>
        <dbReference type="ChEBI" id="CHEBI:30616"/>
    </ligand>
</feature>
<dbReference type="PIRSF" id="PIRSF001587">
    <property type="entry name" value="FGAM_synthase_II"/>
    <property type="match status" value="1"/>
</dbReference>
<dbReference type="Gene3D" id="3.90.650.10">
    <property type="entry name" value="PurM-like C-terminal domain"/>
    <property type="match status" value="2"/>
</dbReference>
<feature type="binding site" evidence="8">
    <location>
        <position position="114"/>
    </location>
    <ligand>
        <name>substrate</name>
    </ligand>
</feature>
<keyword evidence="2 8" id="KW-0436">Ligase</keyword>
<feature type="domain" description="PurM-like N-terminal" evidence="9">
    <location>
        <begin position="72"/>
        <end position="186"/>
    </location>
</feature>
<evidence type="ECO:0000313" key="13">
    <source>
        <dbReference type="Proteomes" id="UP000309450"/>
    </source>
</evidence>
<evidence type="ECO:0000256" key="2">
    <source>
        <dbReference type="ARBA" id="ARBA00022598"/>
    </source>
</evidence>
<evidence type="ECO:0000259" key="10">
    <source>
        <dbReference type="Pfam" id="PF02769"/>
    </source>
</evidence>
<feature type="binding site" evidence="8">
    <location>
        <position position="238"/>
    </location>
    <ligand>
        <name>substrate</name>
    </ligand>
</feature>
<evidence type="ECO:0000256" key="8">
    <source>
        <dbReference type="HAMAP-Rule" id="MF_00420"/>
    </source>
</evidence>
<dbReference type="AlphaFoldDB" id="A0A4S3MLQ3"/>
<comment type="similarity">
    <text evidence="8">Belongs to the FGAMS family.</text>
</comment>
<dbReference type="PANTHER" id="PTHR43555">
    <property type="entry name" value="PHOSPHORIBOSYLFORMYLGLYCINAMIDINE SYNTHASE SUBUNIT PURL"/>
    <property type="match status" value="1"/>
</dbReference>
<feature type="binding site" evidence="8">
    <location>
        <begin position="310"/>
        <end position="312"/>
    </location>
    <ligand>
        <name>substrate</name>
    </ligand>
</feature>
<dbReference type="Pfam" id="PF18072">
    <property type="entry name" value="FGAR-AT_linker"/>
    <property type="match status" value="1"/>
</dbReference>
<keyword evidence="3 8" id="KW-0479">Metal-binding</keyword>
<feature type="binding site" evidence="8">
    <location>
        <position position="91"/>
    </location>
    <ligand>
        <name>Mg(2+)</name>
        <dbReference type="ChEBI" id="CHEBI:18420"/>
        <label>1</label>
    </ligand>
</feature>
<comment type="subunit">
    <text evidence="8">Monomer. Part of the FGAM synthase complex composed of 1 PurL, 1 PurQ and 2 PurS subunits.</text>
</comment>
<comment type="pathway">
    <text evidence="8">Purine metabolism; IMP biosynthesis via de novo pathway; 5-amino-1-(5-phospho-D-ribosyl)imidazole from N(2)-formyl-N(1)-(5-phospho-D-ribosyl)glycinamide: step 1/2.</text>
</comment>
<keyword evidence="7 8" id="KW-0460">Magnesium</keyword>
<feature type="binding site" evidence="8">
    <location>
        <position position="528"/>
    </location>
    <ligand>
        <name>substrate</name>
    </ligand>
</feature>
<dbReference type="InterPro" id="IPR036676">
    <property type="entry name" value="PurM-like_C_sf"/>
</dbReference>
<comment type="catalytic activity">
    <reaction evidence="8">
        <text>N(2)-formyl-N(1)-(5-phospho-beta-D-ribosyl)glycinamide + L-glutamine + ATP + H2O = 2-formamido-N(1)-(5-O-phospho-beta-D-ribosyl)acetamidine + L-glutamate + ADP + phosphate + H(+)</text>
        <dbReference type="Rhea" id="RHEA:17129"/>
        <dbReference type="ChEBI" id="CHEBI:15377"/>
        <dbReference type="ChEBI" id="CHEBI:15378"/>
        <dbReference type="ChEBI" id="CHEBI:29985"/>
        <dbReference type="ChEBI" id="CHEBI:30616"/>
        <dbReference type="ChEBI" id="CHEBI:43474"/>
        <dbReference type="ChEBI" id="CHEBI:58359"/>
        <dbReference type="ChEBI" id="CHEBI:147286"/>
        <dbReference type="ChEBI" id="CHEBI:147287"/>
        <dbReference type="ChEBI" id="CHEBI:456216"/>
        <dbReference type="EC" id="6.3.5.3"/>
    </reaction>
</comment>
<evidence type="ECO:0000256" key="1">
    <source>
        <dbReference type="ARBA" id="ARBA00022490"/>
    </source>
</evidence>
<protein>
    <recommendedName>
        <fullName evidence="8">Phosphoribosylformylglycinamidine synthase subunit PurL</fullName>
        <shortName evidence="8">FGAM synthase</shortName>
        <ecNumber evidence="8">6.3.5.3</ecNumber>
    </recommendedName>
    <alternativeName>
        <fullName evidence="8">Formylglycinamide ribonucleotide amidotransferase subunit II</fullName>
        <shortName evidence="8">FGAR amidotransferase II</shortName>
        <shortName evidence="8">FGAR-AT II</shortName>
    </alternativeName>
    <alternativeName>
        <fullName evidence="8">Glutamine amidotransferase PurL</fullName>
    </alternativeName>
    <alternativeName>
        <fullName evidence="8">Phosphoribosylformylglycinamidine synthase subunit II</fullName>
    </alternativeName>
</protein>
<keyword evidence="5 8" id="KW-0658">Purine biosynthesis</keyword>
<evidence type="ECO:0000256" key="4">
    <source>
        <dbReference type="ARBA" id="ARBA00022741"/>
    </source>
</evidence>
<evidence type="ECO:0000256" key="5">
    <source>
        <dbReference type="ARBA" id="ARBA00022755"/>
    </source>
</evidence>
<evidence type="ECO:0000256" key="6">
    <source>
        <dbReference type="ARBA" id="ARBA00022840"/>
    </source>
</evidence>
<dbReference type="GO" id="GO:0004642">
    <property type="term" value="F:phosphoribosylformylglycinamidine synthase activity"/>
    <property type="evidence" value="ECO:0007669"/>
    <property type="project" value="UniProtKB-UniRule"/>
</dbReference>
<feature type="binding site" evidence="8">
    <location>
        <begin position="92"/>
        <end position="95"/>
    </location>
    <ligand>
        <name>substrate</name>
    </ligand>
</feature>
<reference evidence="12 13" key="1">
    <citation type="submission" date="2019-04" db="EMBL/GenBank/DDBJ databases">
        <title>Draft genome sequence of Gemmobacter aestuarii sp. nov.</title>
        <authorList>
            <person name="Hameed A."/>
            <person name="Lin S.-Y."/>
            <person name="Shahina M."/>
            <person name="Lai W.-A."/>
            <person name="Young C.-C."/>
        </authorList>
    </citation>
    <scope>NUCLEOTIDE SEQUENCE [LARGE SCALE GENOMIC DNA]</scope>
    <source>
        <strain evidence="12 13">CC-PW-75</strain>
    </source>
</reference>
<dbReference type="Pfam" id="PF00586">
    <property type="entry name" value="AIRS"/>
    <property type="match status" value="2"/>
</dbReference>
<feature type="binding site" evidence="8">
    <location>
        <position position="50"/>
    </location>
    <ligand>
        <name>ATP</name>
        <dbReference type="ChEBI" id="CHEBI:30616"/>
    </ligand>
</feature>
<keyword evidence="13" id="KW-1185">Reference proteome</keyword>
<keyword evidence="6 8" id="KW-0067">ATP-binding</keyword>
<dbReference type="FunFam" id="3.30.1330.10:FF:000004">
    <property type="entry name" value="Phosphoribosylformylglycinamidine synthase subunit PurL"/>
    <property type="match status" value="1"/>
</dbReference>
<dbReference type="GO" id="GO:0006189">
    <property type="term" value="P:'de novo' IMP biosynthetic process"/>
    <property type="evidence" value="ECO:0007669"/>
    <property type="project" value="UniProtKB-UniRule"/>
</dbReference>
<comment type="caution">
    <text evidence="8">Lacks conserved residue(s) required for the propagation of feature annotation.</text>
</comment>
<dbReference type="CDD" id="cd02203">
    <property type="entry name" value="PurL_repeat1"/>
    <property type="match status" value="1"/>
</dbReference>
<dbReference type="UniPathway" id="UPA00074">
    <property type="reaction ID" value="UER00128"/>
</dbReference>
<dbReference type="InterPro" id="IPR041609">
    <property type="entry name" value="PurL_linker"/>
</dbReference>
<feature type="domain" description="PurM-like C-terminal" evidence="10">
    <location>
        <begin position="563"/>
        <end position="690"/>
    </location>
</feature>
<feature type="binding site" evidence="8">
    <location>
        <position position="115"/>
    </location>
    <ligand>
        <name>Mg(2+)</name>
        <dbReference type="ChEBI" id="CHEBI:18420"/>
        <label>2</label>
    </ligand>
</feature>
<dbReference type="InterPro" id="IPR016188">
    <property type="entry name" value="PurM-like_N"/>
</dbReference>
<proteinExistence type="inferred from homology"/>
<dbReference type="EMBL" id="SSND01000003">
    <property type="protein sequence ID" value="THD83158.1"/>
    <property type="molecule type" value="Genomic_DNA"/>
</dbReference>
<feature type="binding site" evidence="8">
    <location>
        <position position="266"/>
    </location>
    <ligand>
        <name>Mg(2+)</name>
        <dbReference type="ChEBI" id="CHEBI:18420"/>
        <label>2</label>
    </ligand>
</feature>
<dbReference type="InterPro" id="IPR010918">
    <property type="entry name" value="PurM-like_C_dom"/>
</dbReference>
<dbReference type="InterPro" id="IPR010074">
    <property type="entry name" value="PRibForGlyAmidine_synth_PurL"/>
</dbReference>
<comment type="caution">
    <text evidence="12">The sequence shown here is derived from an EMBL/GenBank/DDBJ whole genome shotgun (WGS) entry which is preliminary data.</text>
</comment>
<comment type="subcellular location">
    <subcellularLocation>
        <location evidence="8">Cytoplasm</location>
    </subcellularLocation>
</comment>
<accession>A0A4S3MLQ3</accession>
<dbReference type="RefSeq" id="WP_136395186.1">
    <property type="nucleotide sequence ID" value="NZ_SSND01000003.1"/>
</dbReference>
<gene>
    <name evidence="8 12" type="primary">purL</name>
    <name evidence="12" type="ORF">E7811_13605</name>
</gene>
<dbReference type="EC" id="6.3.5.3" evidence="8"/>
<evidence type="ECO:0000256" key="7">
    <source>
        <dbReference type="ARBA" id="ARBA00022842"/>
    </source>
</evidence>
<evidence type="ECO:0000313" key="12">
    <source>
        <dbReference type="EMBL" id="THD83158.1"/>
    </source>
</evidence>
<name>A0A4S3MLQ3_9RHOB</name>
<feature type="active site" description="Proton acceptor" evidence="8">
    <location>
        <position position="93"/>
    </location>
</feature>
<dbReference type="SUPFAM" id="SSF56042">
    <property type="entry name" value="PurM C-terminal domain-like"/>
    <property type="match status" value="2"/>
</dbReference>
<dbReference type="OrthoDB" id="9804441at2"/>
<evidence type="ECO:0000259" key="9">
    <source>
        <dbReference type="Pfam" id="PF00586"/>
    </source>
</evidence>
<dbReference type="CDD" id="cd02204">
    <property type="entry name" value="PurL_repeat2"/>
    <property type="match status" value="1"/>
</dbReference>
<feature type="binding site" evidence="8">
    <location>
        <position position="525"/>
    </location>
    <ligand>
        <name>ATP</name>
        <dbReference type="ChEBI" id="CHEBI:30616"/>
    </ligand>
</feature>
<evidence type="ECO:0000259" key="11">
    <source>
        <dbReference type="Pfam" id="PF18072"/>
    </source>
</evidence>
<feature type="domain" description="Phosphoribosylformylglycinamidine synthase linker" evidence="11">
    <location>
        <begin position="14"/>
        <end position="51"/>
    </location>
</feature>
<dbReference type="NCBIfam" id="TIGR01736">
    <property type="entry name" value="FGAM_synth_II"/>
    <property type="match status" value="1"/>
</dbReference>
<dbReference type="PANTHER" id="PTHR43555:SF1">
    <property type="entry name" value="PHOSPHORIBOSYLFORMYLGLYCINAMIDINE SYNTHASE SUBUNIT PURL"/>
    <property type="match status" value="1"/>
</dbReference>
<keyword evidence="1 8" id="KW-0963">Cytoplasm</keyword>
<dbReference type="GO" id="GO:0005737">
    <property type="term" value="C:cytoplasm"/>
    <property type="evidence" value="ECO:0007669"/>
    <property type="project" value="UniProtKB-SubCell"/>
</dbReference>
<dbReference type="Proteomes" id="UP000309450">
    <property type="component" value="Unassembled WGS sequence"/>
</dbReference>
<feature type="domain" description="PurM-like N-terminal" evidence="9">
    <location>
        <begin position="434"/>
        <end position="550"/>
    </location>
</feature>
<dbReference type="GO" id="GO:0005524">
    <property type="term" value="F:ATP binding"/>
    <property type="evidence" value="ECO:0007669"/>
    <property type="project" value="UniProtKB-UniRule"/>
</dbReference>
<dbReference type="NCBIfam" id="NF002290">
    <property type="entry name" value="PRK01213.1"/>
    <property type="match status" value="1"/>
</dbReference>
<evidence type="ECO:0000256" key="3">
    <source>
        <dbReference type="ARBA" id="ARBA00022723"/>
    </source>
</evidence>
<sequence length="719" mass="75348">MHEPEITPDLIAAHGLKPDEYQRILEIIGREPTFTELGIFSAMWNEHCSYKSSKKWLRTLPTKGPQVICGPGENAGVVDIGDGQAVIFKMESHNHPSYIEPHQGAATGVGGILRDVFTMGARPIAAMNALSFGEPSHPKTSHLVKGVVEGIGAYGNAFGVPTVGGEVRFHRAYNGNCLVNAFAAGLAETDAIFYSAASGVGMPVVYLGAKTGRDGVGGATMASAEFDDTIEEKRPTVQVGDPFTEKRLLEACLELMASGAVISIQDMGAAGLTCSAVEMGDKGGLGIRLTLDNVPQREAAMTAYEMMLSESQERMLMVLKPEKEAEARAIFEKWDLDFAIVGETIPEDRFLILHGNEVKADLPLSKLSSSAPEYDRPWVETPAPAPLGEVPAIAPIAALRALIESPTYAHKAWVYEQYDCQVGADTVVTPGLPAGVVRVHGTKKALAFTSDVTPRYVKANPFEGGKQAVAEAYRNLTAVGARPLATTDNLNFGNPEKPEIMGQFVGAIKGIGAAVAALDMPIVSGNVSLYNETDGKAILPTPTIGAVGLIDDVAGVIAGRPVSGDLAVVIGSTAGHLGQSALLAEAFGIEAGDAPPVDLAVERKHGEFLRANRGLVRAATDLGDGGLALAAFEMAEGAGLGVTIDADAIPFLFGEDQARYLVAVETRDLAPLQKAAAAAGVPLALVGQFGGTVVRMGGDEAPLADLSRTYRTAFAAAVE</sequence>
<organism evidence="12 13">
    <name type="scientific">Aliigemmobacter aestuarii</name>
    <dbReference type="NCBI Taxonomy" id="1445661"/>
    <lineage>
        <taxon>Bacteria</taxon>
        <taxon>Pseudomonadati</taxon>
        <taxon>Pseudomonadota</taxon>
        <taxon>Alphaproteobacteria</taxon>
        <taxon>Rhodobacterales</taxon>
        <taxon>Paracoccaceae</taxon>
        <taxon>Aliigemmobacter</taxon>
    </lineage>
</organism>
<dbReference type="InterPro" id="IPR036921">
    <property type="entry name" value="PurM-like_N_sf"/>
</dbReference>
<feature type="binding site" evidence="8">
    <location>
        <position position="488"/>
    </location>
    <ligand>
        <name>ATP</name>
        <dbReference type="ChEBI" id="CHEBI:30616"/>
    </ligand>
</feature>
<dbReference type="HAMAP" id="MF_00420">
    <property type="entry name" value="PurL_2"/>
    <property type="match status" value="1"/>
</dbReference>
<dbReference type="GO" id="GO:0000287">
    <property type="term" value="F:magnesium ion binding"/>
    <property type="evidence" value="ECO:0007669"/>
    <property type="project" value="UniProtKB-UniRule"/>
</dbReference>